<dbReference type="InterPro" id="IPR001509">
    <property type="entry name" value="Epimerase_deHydtase"/>
</dbReference>
<dbReference type="Proteomes" id="UP000283474">
    <property type="component" value="Chromosome"/>
</dbReference>
<dbReference type="SUPFAM" id="SSF51735">
    <property type="entry name" value="NAD(P)-binding Rossmann-fold domains"/>
    <property type="match status" value="1"/>
</dbReference>
<dbReference type="InterPro" id="IPR051207">
    <property type="entry name" value="ComplexI_NDUFA9_subunit"/>
</dbReference>
<keyword evidence="1" id="KW-0472">Membrane</keyword>
<dbReference type="Gene3D" id="3.40.50.720">
    <property type="entry name" value="NAD(P)-binding Rossmann-like Domain"/>
    <property type="match status" value="1"/>
</dbReference>
<dbReference type="PANTHER" id="PTHR12126:SF11">
    <property type="entry name" value="NADH DEHYDROGENASE [UBIQUINONE] 1 ALPHA SUBCOMPLEX SUBUNIT 9, MITOCHONDRIAL"/>
    <property type="match status" value="1"/>
</dbReference>
<sequence>MNDSEACMKILLTGASGFIGRHLLTALLDAGHDVVCAVRKARAAARPGLSQVVVDFNKAQHPQDWMPALNGVDVVVNAVGILRELPGQTFDTLHRAAPIALFTAAAEIGVRHIVQISALGADEQAASRYHLSKKAADDFLLALPVQATIAQPSLVYGPGGASAALFERYASMPLIPLPGGGTQQVQPVHIDDVVSVLLRLIESAPGPDRRVAIVGPEPISLRSFYAALRRAMGFSSPARFVAIPMPIMRMVARIGNRLPGGFLDTETLDMLQRGNTADAAATQSLLGHRPRAPRQFVPSRYADAVAAQARLRWLLPMLRWAVGLVWIVTGLVSLGLYPVEQSYALLARSGVPPPLQPLFLYGAAALDVLLGVLALLPRRSRLIWLAQATLVLAYTAIITVKLPEFWLHPYGPVLKNLPFLAALWILYELEDRTWTT</sequence>
<evidence type="ECO:0000256" key="1">
    <source>
        <dbReference type="SAM" id="Phobius"/>
    </source>
</evidence>
<name>A0A410GDI9_9BURK</name>
<accession>A0A410GDI9</accession>
<feature type="transmembrane region" description="Helical" evidence="1">
    <location>
        <begin position="358"/>
        <end position="376"/>
    </location>
</feature>
<proteinExistence type="predicted"/>
<evidence type="ECO:0000313" key="4">
    <source>
        <dbReference type="Proteomes" id="UP000283474"/>
    </source>
</evidence>
<keyword evidence="1" id="KW-1133">Transmembrane helix</keyword>
<dbReference type="Pfam" id="PF01370">
    <property type="entry name" value="Epimerase"/>
    <property type="match status" value="1"/>
</dbReference>
<feature type="transmembrane region" description="Helical" evidence="1">
    <location>
        <begin position="406"/>
        <end position="427"/>
    </location>
</feature>
<feature type="transmembrane region" description="Helical" evidence="1">
    <location>
        <begin position="383"/>
        <end position="400"/>
    </location>
</feature>
<reference evidence="3 4" key="1">
    <citation type="submission" date="2017-08" db="EMBL/GenBank/DDBJ databases">
        <authorList>
            <person name="Park S.-J."/>
            <person name="Kim H."/>
        </authorList>
    </citation>
    <scope>NUCLEOTIDE SEQUENCE [LARGE SCALE GENOMIC DNA]</scope>
    <source>
        <strain evidence="4">ye3</strain>
    </source>
</reference>
<dbReference type="KEGG" id="pus:CKA81_11250"/>
<organism evidence="3 4">
    <name type="scientific">Pollutimonas thiosulfatoxidans</name>
    <dbReference type="NCBI Taxonomy" id="2028345"/>
    <lineage>
        <taxon>Bacteria</taxon>
        <taxon>Pseudomonadati</taxon>
        <taxon>Pseudomonadota</taxon>
        <taxon>Betaproteobacteria</taxon>
        <taxon>Burkholderiales</taxon>
        <taxon>Alcaligenaceae</taxon>
        <taxon>Pollutimonas</taxon>
    </lineage>
</organism>
<dbReference type="AlphaFoldDB" id="A0A410GDI9"/>
<dbReference type="InterPro" id="IPR025695">
    <property type="entry name" value="DoxX-like"/>
</dbReference>
<dbReference type="InterPro" id="IPR036291">
    <property type="entry name" value="NAD(P)-bd_dom_sf"/>
</dbReference>
<dbReference type="GO" id="GO:0044877">
    <property type="term" value="F:protein-containing complex binding"/>
    <property type="evidence" value="ECO:0007669"/>
    <property type="project" value="TreeGrafter"/>
</dbReference>
<feature type="transmembrane region" description="Helical" evidence="1">
    <location>
        <begin position="318"/>
        <end position="338"/>
    </location>
</feature>
<evidence type="ECO:0000259" key="2">
    <source>
        <dbReference type="Pfam" id="PF01370"/>
    </source>
</evidence>
<dbReference type="EMBL" id="CP022987">
    <property type="protein sequence ID" value="QAA94345.1"/>
    <property type="molecule type" value="Genomic_DNA"/>
</dbReference>
<evidence type="ECO:0000313" key="3">
    <source>
        <dbReference type="EMBL" id="QAA94345.1"/>
    </source>
</evidence>
<keyword evidence="4" id="KW-1185">Reference proteome</keyword>
<dbReference type="Pfam" id="PF13781">
    <property type="entry name" value="DoxX_3"/>
    <property type="match status" value="1"/>
</dbReference>
<gene>
    <name evidence="3" type="ORF">CKA81_11250</name>
</gene>
<protein>
    <submittedName>
        <fullName evidence="3">Short chain dehydrogenase</fullName>
    </submittedName>
</protein>
<dbReference type="PANTHER" id="PTHR12126">
    <property type="entry name" value="NADH-UBIQUINONE OXIDOREDUCTASE 39 KDA SUBUNIT-RELATED"/>
    <property type="match status" value="1"/>
</dbReference>
<dbReference type="OrthoDB" id="5292533at2"/>
<keyword evidence="1" id="KW-0812">Transmembrane</keyword>
<feature type="domain" description="NAD-dependent epimerase/dehydratase" evidence="2">
    <location>
        <begin position="10"/>
        <end position="204"/>
    </location>
</feature>